<organism evidence="7 8">
    <name type="scientific">Serinibacter salmoneus</name>
    <dbReference type="NCBI Taxonomy" id="556530"/>
    <lineage>
        <taxon>Bacteria</taxon>
        <taxon>Bacillati</taxon>
        <taxon>Actinomycetota</taxon>
        <taxon>Actinomycetes</taxon>
        <taxon>Micrococcales</taxon>
        <taxon>Beutenbergiaceae</taxon>
        <taxon>Serinibacter</taxon>
    </lineage>
</organism>
<dbReference type="GO" id="GO:0008658">
    <property type="term" value="F:penicillin binding"/>
    <property type="evidence" value="ECO:0007669"/>
    <property type="project" value="InterPro"/>
</dbReference>
<keyword evidence="7" id="KW-0131">Cell cycle</keyword>
<dbReference type="SUPFAM" id="SSF56601">
    <property type="entry name" value="beta-lactamase/transpeptidase-like"/>
    <property type="match status" value="1"/>
</dbReference>
<comment type="similarity">
    <text evidence="2">Belongs to the transpeptidase family.</text>
</comment>
<dbReference type="OrthoDB" id="9789078at2"/>
<proteinExistence type="inferred from homology"/>
<dbReference type="InterPro" id="IPR005311">
    <property type="entry name" value="PBP_dimer"/>
</dbReference>
<dbReference type="Proteomes" id="UP000224915">
    <property type="component" value="Unassembled WGS sequence"/>
</dbReference>
<dbReference type="AlphaFoldDB" id="A0A2A9CZ29"/>
<feature type="domain" description="Penicillin-binding protein transpeptidase" evidence="5">
    <location>
        <begin position="265"/>
        <end position="567"/>
    </location>
</feature>
<sequence>MSRSARGTAPRVGSPHTRQRAMLWGVLIVLALFGARLVQVQVIQSEALAAEARATRERTYTLAAQRGDIVDSTGVTFATSQIRYDVEVDQRQIPAFVVLDEDGEIASRGAVAAADLLAPLLDRDPHELGAQLTGDRGYLLLASEVTPEVRESIEALGINGLTTRESTTRVYPAGTTAGSIIGWLNADDEGAAGLEYSLNEQLTGTDGERTVEIGRRGEIIPSAAQSTTAAQDGLTVHTSINSDVQYQCQEVMDRYTKESQASWSAAVVVEVDTGRIIALCDSAQIDPNDPEGYATINSVQYSYEPGSTGKILTMAAALNEGVVTPETVFDIPYQFTTPNGQTFKDFAPHPDREMTAAGILAVSSNTGTVQIGDLMSDETRAEYMEAFGWHEPTGVELAGESGGLNMDPANWDGRTRYATMFGQGIGVNLLQNVGVIATLANDGVRMPLHLVDGYSGSDGVLEPAEIAEGVEVVTPQTAQEMVTILEGVVANDGATGTKAAVPGYRVAGKTGTAEVPDDTGALTETAASFVGTIPADDPKLAIGVVVYRAQINEYGGLVAAPAFNEIASFAVERLGIAPSASDAELYPVYGADDPYLDETDG</sequence>
<evidence type="ECO:0000259" key="5">
    <source>
        <dbReference type="Pfam" id="PF00905"/>
    </source>
</evidence>
<gene>
    <name evidence="7" type="ORF">ATL40_0941</name>
</gene>
<dbReference type="GO" id="GO:0071555">
    <property type="term" value="P:cell wall organization"/>
    <property type="evidence" value="ECO:0007669"/>
    <property type="project" value="TreeGrafter"/>
</dbReference>
<dbReference type="Gene3D" id="3.90.1310.10">
    <property type="entry name" value="Penicillin-binding protein 2a (Domain 2)"/>
    <property type="match status" value="1"/>
</dbReference>
<evidence type="ECO:0000259" key="6">
    <source>
        <dbReference type="Pfam" id="PF03717"/>
    </source>
</evidence>
<dbReference type="Pfam" id="PF03717">
    <property type="entry name" value="PBP_dimer"/>
    <property type="match status" value="1"/>
</dbReference>
<keyword evidence="7" id="KW-0132">Cell division</keyword>
<evidence type="ECO:0000313" key="8">
    <source>
        <dbReference type="Proteomes" id="UP000224915"/>
    </source>
</evidence>
<feature type="transmembrane region" description="Helical" evidence="4">
    <location>
        <begin position="21"/>
        <end position="38"/>
    </location>
</feature>
<evidence type="ECO:0000256" key="4">
    <source>
        <dbReference type="SAM" id="Phobius"/>
    </source>
</evidence>
<keyword evidence="4" id="KW-0812">Transmembrane</keyword>
<protein>
    <submittedName>
        <fullName evidence="7">Cell division protein FtsI (Penicillin-binding protein 3)</fullName>
    </submittedName>
</protein>
<dbReference type="Pfam" id="PF00905">
    <property type="entry name" value="Transpeptidase"/>
    <property type="match status" value="1"/>
</dbReference>
<evidence type="ECO:0000256" key="2">
    <source>
        <dbReference type="ARBA" id="ARBA00007171"/>
    </source>
</evidence>
<dbReference type="RefSeq" id="WP_098468512.1">
    <property type="nucleotide sequence ID" value="NZ_PDJD01000001.1"/>
</dbReference>
<dbReference type="InterPro" id="IPR050515">
    <property type="entry name" value="Beta-lactam/transpept"/>
</dbReference>
<feature type="domain" description="Penicillin-binding protein dimerisation" evidence="6">
    <location>
        <begin position="63"/>
        <end position="221"/>
    </location>
</feature>
<dbReference type="PANTHER" id="PTHR30627">
    <property type="entry name" value="PEPTIDOGLYCAN D,D-TRANSPEPTIDASE"/>
    <property type="match status" value="1"/>
</dbReference>
<dbReference type="Gene3D" id="3.30.450.330">
    <property type="match status" value="1"/>
</dbReference>
<dbReference type="GO" id="GO:0051301">
    <property type="term" value="P:cell division"/>
    <property type="evidence" value="ECO:0007669"/>
    <property type="project" value="UniProtKB-KW"/>
</dbReference>
<dbReference type="PANTHER" id="PTHR30627:SF1">
    <property type="entry name" value="PEPTIDOGLYCAN D,D-TRANSPEPTIDASE FTSI"/>
    <property type="match status" value="1"/>
</dbReference>
<name>A0A2A9CZ29_9MICO</name>
<comment type="caution">
    <text evidence="7">The sequence shown here is derived from an EMBL/GenBank/DDBJ whole genome shotgun (WGS) entry which is preliminary data.</text>
</comment>
<evidence type="ECO:0000313" key="7">
    <source>
        <dbReference type="EMBL" id="PFG19381.1"/>
    </source>
</evidence>
<evidence type="ECO:0000256" key="1">
    <source>
        <dbReference type="ARBA" id="ARBA00004370"/>
    </source>
</evidence>
<accession>A0A2A9CZ29</accession>
<dbReference type="SUPFAM" id="SSF56519">
    <property type="entry name" value="Penicillin binding protein dimerisation domain"/>
    <property type="match status" value="1"/>
</dbReference>
<dbReference type="InterPro" id="IPR036138">
    <property type="entry name" value="PBP_dimer_sf"/>
</dbReference>
<reference evidence="7 8" key="1">
    <citation type="submission" date="2017-10" db="EMBL/GenBank/DDBJ databases">
        <title>Sequencing the genomes of 1000 actinobacteria strains.</title>
        <authorList>
            <person name="Klenk H.-P."/>
        </authorList>
    </citation>
    <scope>NUCLEOTIDE SEQUENCE [LARGE SCALE GENOMIC DNA]</scope>
    <source>
        <strain evidence="7 8">DSM 21801</strain>
    </source>
</reference>
<dbReference type="InterPro" id="IPR012338">
    <property type="entry name" value="Beta-lactam/transpept-like"/>
</dbReference>
<dbReference type="Gene3D" id="3.40.710.10">
    <property type="entry name" value="DD-peptidase/beta-lactamase superfamily"/>
    <property type="match status" value="1"/>
</dbReference>
<comment type="subcellular location">
    <subcellularLocation>
        <location evidence="1">Membrane</location>
    </subcellularLocation>
</comment>
<evidence type="ECO:0000256" key="3">
    <source>
        <dbReference type="ARBA" id="ARBA00023136"/>
    </source>
</evidence>
<keyword evidence="4" id="KW-1133">Transmembrane helix</keyword>
<keyword evidence="8" id="KW-1185">Reference proteome</keyword>
<keyword evidence="3 4" id="KW-0472">Membrane</keyword>
<dbReference type="EMBL" id="PDJD01000001">
    <property type="protein sequence ID" value="PFG19381.1"/>
    <property type="molecule type" value="Genomic_DNA"/>
</dbReference>
<dbReference type="InterPro" id="IPR001460">
    <property type="entry name" value="PCN-bd_Tpept"/>
</dbReference>
<dbReference type="GO" id="GO:0005886">
    <property type="term" value="C:plasma membrane"/>
    <property type="evidence" value="ECO:0007669"/>
    <property type="project" value="TreeGrafter"/>
</dbReference>